<accession>A0A813ID46</accession>
<feature type="non-terminal residue" evidence="1">
    <location>
        <position position="1"/>
    </location>
</feature>
<dbReference type="AlphaFoldDB" id="A0A813ID46"/>
<dbReference type="Proteomes" id="UP000626109">
    <property type="component" value="Unassembled WGS sequence"/>
</dbReference>
<organism evidence="1 2">
    <name type="scientific">Polarella glacialis</name>
    <name type="common">Dinoflagellate</name>
    <dbReference type="NCBI Taxonomy" id="89957"/>
    <lineage>
        <taxon>Eukaryota</taxon>
        <taxon>Sar</taxon>
        <taxon>Alveolata</taxon>
        <taxon>Dinophyceae</taxon>
        <taxon>Suessiales</taxon>
        <taxon>Suessiaceae</taxon>
        <taxon>Polarella</taxon>
    </lineage>
</organism>
<name>A0A813ID46_POLGL</name>
<gene>
    <name evidence="1" type="ORF">PGLA2088_LOCUS6537</name>
</gene>
<dbReference type="EMBL" id="CAJNNW010006551">
    <property type="protein sequence ID" value="CAE8648395.1"/>
    <property type="molecule type" value="Genomic_DNA"/>
</dbReference>
<protein>
    <submittedName>
        <fullName evidence="1">Uncharacterized protein</fullName>
    </submittedName>
</protein>
<evidence type="ECO:0000313" key="2">
    <source>
        <dbReference type="Proteomes" id="UP000626109"/>
    </source>
</evidence>
<reference evidence="1" key="1">
    <citation type="submission" date="2021-02" db="EMBL/GenBank/DDBJ databases">
        <authorList>
            <person name="Dougan E. K."/>
            <person name="Rhodes N."/>
            <person name="Thang M."/>
            <person name="Chan C."/>
        </authorList>
    </citation>
    <scope>NUCLEOTIDE SEQUENCE</scope>
</reference>
<proteinExistence type="predicted"/>
<evidence type="ECO:0000313" key="1">
    <source>
        <dbReference type="EMBL" id="CAE8648395.1"/>
    </source>
</evidence>
<feature type="non-terminal residue" evidence="1">
    <location>
        <position position="162"/>
    </location>
</feature>
<comment type="caution">
    <text evidence="1">The sequence shown here is derived from an EMBL/GenBank/DDBJ whole genome shotgun (WGS) entry which is preliminary data.</text>
</comment>
<sequence>AVPENDILNYEGPRTDNANLNYAATASSSSRSGSSTADFVPTTIQMVPTSDLLTELAIEVDPGSFDLTVLSISAGFAVLSGCLPVGTCLLDWLRESQKIEFLEWVQCDCVDADTPAKMGHVVLQLPSMASSGIVYSTTVCYDPPVNSPSDAEPSAESQPLRL</sequence>